<comment type="cofactor">
    <cofactor evidence="3">
        <name>Mn(2+)</name>
        <dbReference type="ChEBI" id="CHEBI:29035"/>
    </cofactor>
    <cofactor evidence="3">
        <name>Co(2+)</name>
        <dbReference type="ChEBI" id="CHEBI:48828"/>
    </cofactor>
    <cofactor evidence="3">
        <name>Cd(2+)</name>
        <dbReference type="ChEBI" id="CHEBI:48775"/>
    </cofactor>
    <text evidence="3">Binds 1 divalent cation per subunit. The enzyme is active with manganese, cobalt or cadmium ions.</text>
</comment>
<evidence type="ECO:0000256" key="3">
    <source>
        <dbReference type="PIRSR" id="PIRSR602480-1"/>
    </source>
</evidence>
<dbReference type="AlphaFoldDB" id="A0A2S9H2S5"/>
<keyword evidence="3" id="KW-0464">Manganese</keyword>
<feature type="binding site" evidence="3">
    <location>
        <position position="349"/>
    </location>
    <ligand>
        <name>Mn(2+)</name>
        <dbReference type="ChEBI" id="CHEBI:29035"/>
    </ligand>
</feature>
<dbReference type="SUPFAM" id="SSF51569">
    <property type="entry name" value="Aldolase"/>
    <property type="match status" value="1"/>
</dbReference>
<dbReference type="Gene3D" id="3.20.20.70">
    <property type="entry name" value="Aldolase class I"/>
    <property type="match status" value="1"/>
</dbReference>
<dbReference type="PANTHER" id="PTHR21337">
    <property type="entry name" value="PHOSPHO-2-DEHYDRO-3-DEOXYHEPTONATE ALDOLASE 1, 2"/>
    <property type="match status" value="1"/>
</dbReference>
<protein>
    <recommendedName>
        <fullName evidence="4">Phospho-2-dehydro-3-deoxyheptonate aldolase</fullName>
        <ecNumber evidence="4">2.5.1.54</ecNumber>
    </recommendedName>
</protein>
<dbReference type="Proteomes" id="UP000237839">
    <property type="component" value="Unassembled WGS sequence"/>
</dbReference>
<dbReference type="EC" id="2.5.1.54" evidence="4"/>
<dbReference type="GO" id="GO:0003849">
    <property type="term" value="F:3-deoxy-7-phosphoheptulonate synthase activity"/>
    <property type="evidence" value="ECO:0007669"/>
    <property type="project" value="UniProtKB-EC"/>
</dbReference>
<keyword evidence="2 4" id="KW-0808">Transferase</keyword>
<feature type="binding site" evidence="3">
    <location>
        <position position="72"/>
    </location>
    <ligand>
        <name>Mn(2+)</name>
        <dbReference type="ChEBI" id="CHEBI:29035"/>
    </ligand>
</feature>
<keyword evidence="6" id="KW-1185">Reference proteome</keyword>
<reference evidence="5 6" key="1">
    <citation type="submission" date="2018-02" db="EMBL/GenBank/DDBJ databases">
        <title>Solimicrobium silvestre gen. nov., sp. nov., isolated from alpine forest soil.</title>
        <authorList>
            <person name="Margesin R."/>
            <person name="Albuquerque L."/>
            <person name="Zhang D.-C."/>
            <person name="Froufe H.J.C."/>
            <person name="Severino R."/>
            <person name="Roxo I."/>
            <person name="Egas C."/>
            <person name="Da Costa M.S."/>
        </authorList>
    </citation>
    <scope>NUCLEOTIDE SEQUENCE [LARGE SCALE GENOMIC DNA]</scope>
    <source>
        <strain evidence="5 6">S20-91</strain>
    </source>
</reference>
<comment type="similarity">
    <text evidence="1 4">Belongs to the class-II DAHP synthase family.</text>
</comment>
<evidence type="ECO:0000256" key="4">
    <source>
        <dbReference type="RuleBase" id="RU363071"/>
    </source>
</evidence>
<dbReference type="OrthoDB" id="9766852at2"/>
<dbReference type="InterPro" id="IPR002480">
    <property type="entry name" value="DAHP_synth_2"/>
</dbReference>
<name>A0A2S9H2S5_9BURK</name>
<accession>A0A2S9H2S5</accession>
<feature type="binding site" evidence="3">
    <location>
        <position position="245"/>
    </location>
    <ligand>
        <name>phosphoenolpyruvate</name>
        <dbReference type="ChEBI" id="CHEBI:58702"/>
    </ligand>
</feature>
<feature type="binding site" evidence="3">
    <location>
        <position position="111"/>
    </location>
    <ligand>
        <name>phosphoenolpyruvate</name>
        <dbReference type="ChEBI" id="CHEBI:58702"/>
    </ligand>
</feature>
<evidence type="ECO:0000256" key="1">
    <source>
        <dbReference type="ARBA" id="ARBA00008911"/>
    </source>
</evidence>
<proteinExistence type="inferred from homology"/>
<comment type="caution">
    <text evidence="5">The sequence shown here is derived from an EMBL/GenBank/DDBJ whole genome shotgun (WGS) entry which is preliminary data.</text>
</comment>
<feature type="binding site" evidence="3">
    <location>
        <begin position="222"/>
        <end position="223"/>
    </location>
    <ligand>
        <name>phosphoenolpyruvate</name>
        <dbReference type="ChEBI" id="CHEBI:58702"/>
    </ligand>
</feature>
<dbReference type="EMBL" id="PUGF01000003">
    <property type="protein sequence ID" value="PRC94281.1"/>
    <property type="molecule type" value="Genomic_DNA"/>
</dbReference>
<dbReference type="PANTHER" id="PTHR21337:SF0">
    <property type="entry name" value="PHOSPHO-2-DEHYDRO-3-DEOXYHEPTONATE ALDOLASE"/>
    <property type="match status" value="1"/>
</dbReference>
<organism evidence="5 6">
    <name type="scientific">Solimicrobium silvestre</name>
    <dbReference type="NCBI Taxonomy" id="2099400"/>
    <lineage>
        <taxon>Bacteria</taxon>
        <taxon>Pseudomonadati</taxon>
        <taxon>Pseudomonadota</taxon>
        <taxon>Betaproteobacteria</taxon>
        <taxon>Burkholderiales</taxon>
        <taxon>Oxalobacteraceae</taxon>
        <taxon>Solimicrobium</taxon>
    </lineage>
</organism>
<dbReference type="GO" id="GO:0009073">
    <property type="term" value="P:aromatic amino acid family biosynthetic process"/>
    <property type="evidence" value="ECO:0007669"/>
    <property type="project" value="InterPro"/>
</dbReference>
<feature type="binding site" evidence="3">
    <location>
        <position position="307"/>
    </location>
    <ligand>
        <name>Mn(2+)</name>
        <dbReference type="ChEBI" id="CHEBI:29035"/>
    </ligand>
</feature>
<dbReference type="Pfam" id="PF01474">
    <property type="entry name" value="DAHP_synth_2"/>
    <property type="match status" value="2"/>
</dbReference>
<dbReference type="InterPro" id="IPR013785">
    <property type="entry name" value="Aldolase_TIM"/>
</dbReference>
<dbReference type="RefSeq" id="WP_105530611.1">
    <property type="nucleotide sequence ID" value="NZ_PUGF01000003.1"/>
</dbReference>
<evidence type="ECO:0000313" key="6">
    <source>
        <dbReference type="Proteomes" id="UP000237839"/>
    </source>
</evidence>
<keyword evidence="3" id="KW-0170">Cobalt</keyword>
<evidence type="ECO:0000256" key="2">
    <source>
        <dbReference type="ARBA" id="ARBA00022679"/>
    </source>
</evidence>
<feature type="binding site" evidence="3">
    <location>
        <position position="379"/>
    </location>
    <ligand>
        <name>Mn(2+)</name>
        <dbReference type="ChEBI" id="CHEBI:29035"/>
    </ligand>
</feature>
<feature type="binding site" evidence="3">
    <location>
        <position position="276"/>
    </location>
    <ligand>
        <name>phosphoenolpyruvate</name>
        <dbReference type="ChEBI" id="CHEBI:58702"/>
    </ligand>
</feature>
<sequence>MFSNRTPWSPSSWQSMSQRQLPHYQDDAALQQVLARIQSYPRLVAISEIRRLTSRMARVAHGRGFILQGGDCAESFSDFCPKIIRQHYHLLQQMAAMIGAASHQPVVRIGRIAGQYAKPRSSAMECVAGQELPSYRGDMINGAEFQEQARQTDPLRMETAYFKAAGSLNYLRSLNSEANASRAGSYFTSHEALLLPYEQSMLEQDAMGNWYCGSGHFLWIGERTRALDGAHVEFLRGVCNPIGVKLGPTVSREELIRLIDVLNPFNEAGRLTLIVRNGAAHIDRLPKLLEAIQLEGREVLWMCDPMHGNGIQTADGIKTRDFASIQAELNGFLDAHRKIGTHPGGVHLELTGLNVSECLGGPSKVSEADLATGYLSACDPRLNPEQAMALTATLVNQLGLASERATSPIAPKAQVGLPAVHAQHLDWESRV</sequence>
<evidence type="ECO:0000313" key="5">
    <source>
        <dbReference type="EMBL" id="PRC94281.1"/>
    </source>
</evidence>
<gene>
    <name evidence="5" type="ORF">S2091_0902</name>
</gene>
<comment type="catalytic activity">
    <reaction evidence="4">
        <text>D-erythrose 4-phosphate + phosphoenolpyruvate + H2O = 7-phospho-2-dehydro-3-deoxy-D-arabino-heptonate + phosphate</text>
        <dbReference type="Rhea" id="RHEA:14717"/>
        <dbReference type="ChEBI" id="CHEBI:15377"/>
        <dbReference type="ChEBI" id="CHEBI:16897"/>
        <dbReference type="ChEBI" id="CHEBI:43474"/>
        <dbReference type="ChEBI" id="CHEBI:58394"/>
        <dbReference type="ChEBI" id="CHEBI:58702"/>
        <dbReference type="EC" id="2.5.1.54"/>
    </reaction>
</comment>
<keyword evidence="3" id="KW-0104">Cadmium</keyword>